<keyword evidence="13" id="KW-1185">Reference proteome</keyword>
<evidence type="ECO:0000256" key="7">
    <source>
        <dbReference type="ARBA" id="ARBA00023054"/>
    </source>
</evidence>
<keyword evidence="12" id="KW-0675">Receptor</keyword>
<keyword evidence="6" id="KW-0164">Citrullination</keyword>
<comment type="caution">
    <text evidence="12">The sequence shown here is derived from an EMBL/GenBank/DDBJ whole genome shotgun (WGS) entry which is preliminary data.</text>
</comment>
<organism evidence="12 13">
    <name type="scientific">Lithospermum erythrorhizon</name>
    <name type="common">Purple gromwell</name>
    <name type="synonym">Lithospermum officinale var. erythrorhizon</name>
    <dbReference type="NCBI Taxonomy" id="34254"/>
    <lineage>
        <taxon>Eukaryota</taxon>
        <taxon>Viridiplantae</taxon>
        <taxon>Streptophyta</taxon>
        <taxon>Embryophyta</taxon>
        <taxon>Tracheophyta</taxon>
        <taxon>Spermatophyta</taxon>
        <taxon>Magnoliopsida</taxon>
        <taxon>eudicotyledons</taxon>
        <taxon>Gunneridae</taxon>
        <taxon>Pentapetalae</taxon>
        <taxon>asterids</taxon>
        <taxon>lamiids</taxon>
        <taxon>Boraginales</taxon>
        <taxon>Boraginaceae</taxon>
        <taxon>Boraginoideae</taxon>
        <taxon>Lithospermeae</taxon>
        <taxon>Lithospermum</taxon>
    </lineage>
</organism>
<keyword evidence="5" id="KW-0597">Phosphoprotein</keyword>
<comment type="subcellular location">
    <subcellularLocation>
        <location evidence="1">Chromosome</location>
    </subcellularLocation>
    <subcellularLocation>
        <location evidence="2">Nucleus</location>
        <location evidence="2">Nucleolus</location>
    </subcellularLocation>
</comment>
<dbReference type="AlphaFoldDB" id="A0AAV3QRK8"/>
<dbReference type="InterPro" id="IPR013103">
    <property type="entry name" value="RVT_2"/>
</dbReference>
<reference evidence="12 13" key="1">
    <citation type="submission" date="2024-01" db="EMBL/GenBank/DDBJ databases">
        <title>The complete chloroplast genome sequence of Lithospermum erythrorhizon: insights into the phylogenetic relationship among Boraginaceae species and the maternal lineages of purple gromwells.</title>
        <authorList>
            <person name="Okada T."/>
            <person name="Watanabe K."/>
        </authorList>
    </citation>
    <scope>NUCLEOTIDE SEQUENCE [LARGE SCALE GENOMIC DNA]</scope>
</reference>
<feature type="compositionally biased region" description="Polar residues" evidence="10">
    <location>
        <begin position="596"/>
        <end position="605"/>
    </location>
</feature>
<evidence type="ECO:0000256" key="4">
    <source>
        <dbReference type="ARBA" id="ARBA00022454"/>
    </source>
</evidence>
<keyword evidence="4" id="KW-0158">Chromosome</keyword>
<dbReference type="CDD" id="cd09272">
    <property type="entry name" value="RNase_HI_RT_Ty1"/>
    <property type="match status" value="1"/>
</dbReference>
<dbReference type="GO" id="GO:0005694">
    <property type="term" value="C:chromosome"/>
    <property type="evidence" value="ECO:0007669"/>
    <property type="project" value="UniProtKB-SubCell"/>
</dbReference>
<keyword evidence="12" id="KW-0472">Membrane</keyword>
<dbReference type="InterPro" id="IPR043502">
    <property type="entry name" value="DNA/RNA_pol_sf"/>
</dbReference>
<proteinExistence type="predicted"/>
<feature type="region of interest" description="Disordered" evidence="10">
    <location>
        <begin position="96"/>
        <end position="133"/>
    </location>
</feature>
<evidence type="ECO:0000256" key="2">
    <source>
        <dbReference type="ARBA" id="ARBA00004604"/>
    </source>
</evidence>
<dbReference type="Pfam" id="PF07727">
    <property type="entry name" value="RVT_2"/>
    <property type="match status" value="1"/>
</dbReference>
<evidence type="ECO:0000256" key="10">
    <source>
        <dbReference type="SAM" id="MobiDB-lite"/>
    </source>
</evidence>
<evidence type="ECO:0000256" key="9">
    <source>
        <dbReference type="ARBA" id="ARBA00093307"/>
    </source>
</evidence>
<feature type="compositionally biased region" description="Low complexity" evidence="10">
    <location>
        <begin position="113"/>
        <end position="129"/>
    </location>
</feature>
<name>A0AAV3QRK8_LITER</name>
<dbReference type="PANTHER" id="PTHR13557:SF1">
    <property type="entry name" value="COILED-COIL DOMAIN-CONTAINING PROTEIN 86"/>
    <property type="match status" value="1"/>
</dbReference>
<feature type="compositionally biased region" description="Basic residues" evidence="10">
    <location>
        <begin position="714"/>
        <end position="725"/>
    </location>
</feature>
<feature type="region of interest" description="Disordered" evidence="10">
    <location>
        <begin position="714"/>
        <end position="746"/>
    </location>
</feature>
<feature type="compositionally biased region" description="Basic and acidic residues" evidence="10">
    <location>
        <begin position="685"/>
        <end position="695"/>
    </location>
</feature>
<evidence type="ECO:0000256" key="8">
    <source>
        <dbReference type="ARBA" id="ARBA00023242"/>
    </source>
</evidence>
<evidence type="ECO:0000256" key="5">
    <source>
        <dbReference type="ARBA" id="ARBA00022553"/>
    </source>
</evidence>
<dbReference type="GO" id="GO:0005730">
    <property type="term" value="C:nucleolus"/>
    <property type="evidence" value="ECO:0007669"/>
    <property type="project" value="UniProtKB-SubCell"/>
</dbReference>
<keyword evidence="7" id="KW-0175">Coiled coil</keyword>
<comment type="function">
    <text evidence="9">Required for proper chromosome segregation during mitosis and error-free mitotic progression.</text>
</comment>
<feature type="domain" description="Reverse transcriptase Ty1/copia-type" evidence="11">
    <location>
        <begin position="137"/>
        <end position="381"/>
    </location>
</feature>
<evidence type="ECO:0000313" key="12">
    <source>
        <dbReference type="EMBL" id="GAA0165651.1"/>
    </source>
</evidence>
<evidence type="ECO:0000256" key="3">
    <source>
        <dbReference type="ARBA" id="ARBA00016738"/>
    </source>
</evidence>
<dbReference type="Proteomes" id="UP001454036">
    <property type="component" value="Unassembled WGS sequence"/>
</dbReference>
<keyword evidence="8" id="KW-0539">Nucleus</keyword>
<evidence type="ECO:0000259" key="11">
    <source>
        <dbReference type="Pfam" id="PF07727"/>
    </source>
</evidence>
<evidence type="ECO:0000313" key="13">
    <source>
        <dbReference type="Proteomes" id="UP001454036"/>
    </source>
</evidence>
<protein>
    <recommendedName>
        <fullName evidence="3">Coiled-coil domain-containing protein 86</fullName>
    </recommendedName>
</protein>
<feature type="region of interest" description="Disordered" evidence="10">
    <location>
        <begin position="583"/>
        <end position="616"/>
    </location>
</feature>
<dbReference type="EMBL" id="BAABME010005444">
    <property type="protein sequence ID" value="GAA0165651.1"/>
    <property type="molecule type" value="Genomic_DNA"/>
</dbReference>
<gene>
    <name evidence="12" type="ORF">LIER_20996</name>
</gene>
<evidence type="ECO:0000256" key="1">
    <source>
        <dbReference type="ARBA" id="ARBA00004286"/>
    </source>
</evidence>
<keyword evidence="12" id="KW-0812">Transmembrane</keyword>
<feature type="region of interest" description="Disordered" evidence="10">
    <location>
        <begin position="671"/>
        <end position="701"/>
    </location>
</feature>
<evidence type="ECO:0000256" key="6">
    <source>
        <dbReference type="ARBA" id="ARBA00022934"/>
    </source>
</evidence>
<accession>A0AAV3QRK8</accession>
<dbReference type="PANTHER" id="PTHR13557">
    <property type="entry name" value="COILED-COIL DOMAIN-CONTAINING PROTEIN 86"/>
    <property type="match status" value="1"/>
</dbReference>
<sequence length="746" mass="85579">MFWGEALNASIQIINLSPTTALEGKVPNEAKKIVRSRDVIFFEDQTIKDFDKEVTIEQGERDTVDYESDDDLEVEPHTQDIRNNMANDNMEYVQHEESLDDNPPNQMGEILDTQNSQSSNTSPPTTRVSTRTRKRTKTFTVVNRSPGQRVLRNRWVFKLKLGDGNSSPRYKARLVVKGFEQKHGIDYEEIFSPVVKMTSIRVVLGLVAYFDLEIEQLDVKTTFLHGNLDEDIFMEQPEGFKIKGMEDMICKLEKSLYGLKQAPQQWYKKFNSFMGEHGFSRTMIDHCVYIKGLSNGDFIILLLYVNDMLIVGKNLNAIKELKCQLNDAFEMKDLGSARYILGLEIKRDRASKNLWLSQEKYVLKVLARFNMQDAKPVSCPLGAHFKLSTRLCSSRGSDTDDMENVPYASAVGSLIYVMLCTRLDIAFPVGLVSRFLAHPGKEHWEAVKWILRYLKGTSNMCVCYGKREAILEGFTDSYMPGDVDTKKSTSGYLFTFVGGAISWQSKLQRCVALSTTEVEYIAITDCCKELLWLKRFFNEVGIAQDKFTLYLDEGFGGKTYKRKRAEKEEEILAQFAEKNGLNSMEIDEEEKKPSSKRQATASVENPNKPIFGRPTYDGVIAGRVSGRNWKRPRTQRSSATKVSVKATSVEQRMKEREIKKAYKERMNELKEEIRNNKIEKRKKREEREKRKEENILKSGTKLQVISNPKTLKKISKSAKERKKLKVVSDDIVRKNGNNTSKNKKKN</sequence>
<dbReference type="SUPFAM" id="SSF56672">
    <property type="entry name" value="DNA/RNA polymerases"/>
    <property type="match status" value="1"/>
</dbReference>
<dbReference type="InterPro" id="IPR026570">
    <property type="entry name" value="CCDC86"/>
</dbReference>